<feature type="compositionally biased region" description="Basic and acidic residues" evidence="1">
    <location>
        <begin position="1421"/>
        <end position="1432"/>
    </location>
</feature>
<feature type="region of interest" description="Disordered" evidence="1">
    <location>
        <begin position="791"/>
        <end position="814"/>
    </location>
</feature>
<feature type="region of interest" description="Disordered" evidence="1">
    <location>
        <begin position="1360"/>
        <end position="1379"/>
    </location>
</feature>
<dbReference type="InterPro" id="IPR042869">
    <property type="entry name" value="ARHGAP11A/B"/>
</dbReference>
<name>A0AAV4CKB9_9GAST</name>
<dbReference type="InterPro" id="IPR000198">
    <property type="entry name" value="RhoGAP_dom"/>
</dbReference>
<dbReference type="SUPFAM" id="SSF48350">
    <property type="entry name" value="GTPase activation domain, GAP"/>
    <property type="match status" value="1"/>
</dbReference>
<comment type="caution">
    <text evidence="3">The sequence shown here is derived from an EMBL/GenBank/DDBJ whole genome shotgun (WGS) entry which is preliminary data.</text>
</comment>
<dbReference type="Pfam" id="PF00620">
    <property type="entry name" value="RhoGAP"/>
    <property type="match status" value="1"/>
</dbReference>
<feature type="compositionally biased region" description="Polar residues" evidence="1">
    <location>
        <begin position="679"/>
        <end position="691"/>
    </location>
</feature>
<feature type="region of interest" description="Disordered" evidence="1">
    <location>
        <begin position="1234"/>
        <end position="1260"/>
    </location>
</feature>
<dbReference type="PANTHER" id="PTHR15670:SF4">
    <property type="entry name" value="RHO GTPASE-ACTIVATING PROTEIN 11A"/>
    <property type="match status" value="1"/>
</dbReference>
<feature type="compositionally biased region" description="Basic and acidic residues" evidence="1">
    <location>
        <begin position="759"/>
        <end position="773"/>
    </location>
</feature>
<feature type="compositionally biased region" description="Polar residues" evidence="1">
    <location>
        <begin position="318"/>
        <end position="330"/>
    </location>
</feature>
<dbReference type="EMBL" id="BLXT01006579">
    <property type="protein sequence ID" value="GFO32300.1"/>
    <property type="molecule type" value="Genomic_DNA"/>
</dbReference>
<feature type="compositionally biased region" description="Low complexity" evidence="1">
    <location>
        <begin position="701"/>
        <end position="714"/>
    </location>
</feature>
<dbReference type="GO" id="GO:0007165">
    <property type="term" value="P:signal transduction"/>
    <property type="evidence" value="ECO:0007669"/>
    <property type="project" value="InterPro"/>
</dbReference>
<dbReference type="Gene3D" id="1.10.555.10">
    <property type="entry name" value="Rho GTPase activation protein"/>
    <property type="match status" value="1"/>
</dbReference>
<dbReference type="GO" id="GO:0005096">
    <property type="term" value="F:GTPase activator activity"/>
    <property type="evidence" value="ECO:0007669"/>
    <property type="project" value="TreeGrafter"/>
</dbReference>
<feature type="compositionally biased region" description="Basic and acidic residues" evidence="1">
    <location>
        <begin position="793"/>
        <end position="802"/>
    </location>
</feature>
<evidence type="ECO:0000313" key="3">
    <source>
        <dbReference type="EMBL" id="GFO32300.1"/>
    </source>
</evidence>
<dbReference type="PROSITE" id="PS50238">
    <property type="entry name" value="RHOGAP"/>
    <property type="match status" value="1"/>
</dbReference>
<feature type="region of interest" description="Disordered" evidence="1">
    <location>
        <begin position="490"/>
        <end position="536"/>
    </location>
</feature>
<dbReference type="SMART" id="SM00324">
    <property type="entry name" value="RhoGAP"/>
    <property type="match status" value="1"/>
</dbReference>
<feature type="region of interest" description="Disordered" evidence="1">
    <location>
        <begin position="556"/>
        <end position="606"/>
    </location>
</feature>
<feature type="compositionally biased region" description="Basic and acidic residues" evidence="1">
    <location>
        <begin position="523"/>
        <end position="535"/>
    </location>
</feature>
<keyword evidence="4" id="KW-1185">Reference proteome</keyword>
<evidence type="ECO:0000256" key="1">
    <source>
        <dbReference type="SAM" id="MobiDB-lite"/>
    </source>
</evidence>
<feature type="region of interest" description="Disordered" evidence="1">
    <location>
        <begin position="739"/>
        <end position="775"/>
    </location>
</feature>
<evidence type="ECO:0000313" key="4">
    <source>
        <dbReference type="Proteomes" id="UP000735302"/>
    </source>
</evidence>
<gene>
    <name evidence="3" type="ORF">PoB_005880500</name>
</gene>
<organism evidence="3 4">
    <name type="scientific">Plakobranchus ocellatus</name>
    <dbReference type="NCBI Taxonomy" id="259542"/>
    <lineage>
        <taxon>Eukaryota</taxon>
        <taxon>Metazoa</taxon>
        <taxon>Spiralia</taxon>
        <taxon>Lophotrochozoa</taxon>
        <taxon>Mollusca</taxon>
        <taxon>Gastropoda</taxon>
        <taxon>Heterobranchia</taxon>
        <taxon>Euthyneura</taxon>
        <taxon>Panpulmonata</taxon>
        <taxon>Sacoglossa</taxon>
        <taxon>Placobranchoidea</taxon>
        <taxon>Plakobranchidae</taxon>
        <taxon>Plakobranchus</taxon>
    </lineage>
</organism>
<reference evidence="3 4" key="1">
    <citation type="journal article" date="2021" name="Elife">
        <title>Chloroplast acquisition without the gene transfer in kleptoplastic sea slugs, Plakobranchus ocellatus.</title>
        <authorList>
            <person name="Maeda T."/>
            <person name="Takahashi S."/>
            <person name="Yoshida T."/>
            <person name="Shimamura S."/>
            <person name="Takaki Y."/>
            <person name="Nagai Y."/>
            <person name="Toyoda A."/>
            <person name="Suzuki Y."/>
            <person name="Arimoto A."/>
            <person name="Ishii H."/>
            <person name="Satoh N."/>
            <person name="Nishiyama T."/>
            <person name="Hasebe M."/>
            <person name="Maruyama T."/>
            <person name="Minagawa J."/>
            <person name="Obokata J."/>
            <person name="Shigenobu S."/>
        </authorList>
    </citation>
    <scope>NUCLEOTIDE SEQUENCE [LARGE SCALE GENOMIC DNA]</scope>
</reference>
<sequence length="1448" mass="158289">MTPDIDKFLISTSEFVLNHSESEGIFRKSGSVGRQRELKVAVEDGKPLDEANINDVTSLIKQFFRELPEPLIITLYHDAFIKCFQLPTEKDPKAALLRMCLLLPLENLGALRYTMHLLHRVAQHSDKNRMTYNNLALVVAPNLMGGAGWKTGQKMGAAEEKILSTQTSIIELLIRQWDQVGMVVSSLRQQLNMMSECFGTDDDMDVSDDNTLEDSRDVLRKKRRRRSGSLTGIVSSIAQGIAKLRRSTDGKSINMSSNSTFRGELSLSSDVSTLSQTQDISISDATPYIMRKRRASGDAVPFASSKKQAILGNLPTRSALASTPFTPSSTLKRDQNQRKIAPSQDHRLNATTPIMGTKASRKKLNLFTSPASNKKMKRQTSVSGRLESPPTKPDKGKNIFRRKSGGRDKHRQNDMSQSSENETEKKALNGCLSPKGAVSDPALHESVRTKELVRATSSSSLQDSSESSLVVVDDDTDVVVDNVFYSEELSTEGVTTGSRNSKHAESPAIRRQPKAVTNGFGKDSSRPRGKLDKSLISKPSPLVVPAMAHAIDCSQERELRRSRRDEFEKKQRRLRGRAQGMEKLEGRVRKASSRGESPSKIDETSGLTNMALPAVDLDSSQASQLDTSLMEAVLPPPHGFGDQTMLEEELLSEQAHGDIEEGSDRPDNTENGNLEVDSDCQSEAGFSTISGGTVMRRTESGHYSVSGSSLVSSTSDHKSKRPISMPVTLTQQGLADASGALLDGNSRSEQSLSKGHCVRSGERLPSEDQHVQEDPYVVLRANDPEGEYVVLRSKRETTRTAERQSVAESSKGMKLLQDNYHSSEEDSSSSTHAKSDLNVTIGSHQDDLDNMPARTDVNKRKSFSAEDLQSQVRLTTPSRARSLYVSPCRRFNYKPHLEISRETHNILARAGYMEPSAPTDKSKDIYVPVKSPTRSNYREEMKSILRSSFYDRHSLLSSSLRSYKRNYSMDASLANTTSSSLSSTSISSEHDKLSISSQENLKAASGDAACLDRNINTVDSKPTPVVSELMQRVEQISAGLEASNSQHIPLMNGEFAEHNASSSQVKSHVGCPESLSKESIVPSLSFKTSDEILRNTKGKQELGDTKSANSGTNLFVTKPVVSCAEKFKLLKEQDQSLTLSGILDKSLASQVQIKRAEMLMPKHDSILDVRQAGIVAQSVRHFSKHHGKTEAAKSLDIPPQKRGNQALRIPTIFAKSEDEIRRYREMTNFVRERSGCDLENGEPAEASDEDAVSDSSECEGGNVTVLEVRSEDTKAKAGTSKLVENGDCGTATKDTESQDSKVIKSPLLECTNTATVTTPASKPAIDLSEAVSSLLCDAPIANCSQLALCSAPDDFLTSLASRPKNQTRPHTPGARTYSRNHLKRLKAGSASSRLQAFASPSSFSSSSSLTDKSSVMGTDLPDDRGGDGDRQQVKFSTAPTGAGDNLHL</sequence>
<dbReference type="PANTHER" id="PTHR15670">
    <property type="entry name" value="RHO GTPASE ACTIVATING PROTEIN 11A"/>
    <property type="match status" value="1"/>
</dbReference>
<feature type="compositionally biased region" description="Basic and acidic residues" evidence="1">
    <location>
        <begin position="556"/>
        <end position="569"/>
    </location>
</feature>
<feature type="compositionally biased region" description="Low complexity" evidence="1">
    <location>
        <begin position="1400"/>
        <end position="1414"/>
    </location>
</feature>
<feature type="region of interest" description="Disordered" evidence="1">
    <location>
        <begin position="654"/>
        <end position="722"/>
    </location>
</feature>
<feature type="region of interest" description="Disordered" evidence="1">
    <location>
        <begin position="1400"/>
        <end position="1448"/>
    </location>
</feature>
<feature type="compositionally biased region" description="Acidic residues" evidence="1">
    <location>
        <begin position="1239"/>
        <end position="1252"/>
    </location>
</feature>
<proteinExistence type="predicted"/>
<feature type="compositionally biased region" description="Polar residues" evidence="1">
    <location>
        <begin position="1360"/>
        <end position="1369"/>
    </location>
</feature>
<feature type="region of interest" description="Disordered" evidence="1">
    <location>
        <begin position="318"/>
        <end position="425"/>
    </location>
</feature>
<accession>A0AAV4CKB9</accession>
<dbReference type="Proteomes" id="UP000735302">
    <property type="component" value="Unassembled WGS sequence"/>
</dbReference>
<evidence type="ECO:0000259" key="2">
    <source>
        <dbReference type="PROSITE" id="PS50238"/>
    </source>
</evidence>
<dbReference type="InterPro" id="IPR008936">
    <property type="entry name" value="Rho_GTPase_activation_prot"/>
</dbReference>
<feature type="domain" description="Rho-GAP" evidence="2">
    <location>
        <begin position="1"/>
        <end position="181"/>
    </location>
</feature>
<feature type="compositionally biased region" description="Basic and acidic residues" evidence="1">
    <location>
        <begin position="655"/>
        <end position="668"/>
    </location>
</feature>
<protein>
    <submittedName>
        <fullName evidence="3">Rho GTPase-activating protein 11a</fullName>
    </submittedName>
</protein>